<dbReference type="RefSeq" id="WP_092649932.1">
    <property type="nucleotide sequence ID" value="NZ_FOHA01000002.1"/>
</dbReference>
<protein>
    <submittedName>
        <fullName evidence="1">Uncharacterized protein</fullName>
    </submittedName>
</protein>
<gene>
    <name evidence="1" type="ORF">SAMN04488559_102118</name>
</gene>
<dbReference type="OrthoDB" id="2223244at2"/>
<dbReference type="Proteomes" id="UP000198948">
    <property type="component" value="Unassembled WGS sequence"/>
</dbReference>
<dbReference type="STRING" id="142588.SAMN04488559_102118"/>
<keyword evidence="2" id="KW-1185">Reference proteome</keyword>
<reference evidence="1 2" key="1">
    <citation type="submission" date="2016-10" db="EMBL/GenBank/DDBJ databases">
        <authorList>
            <person name="de Groot N.N."/>
        </authorList>
    </citation>
    <scope>NUCLEOTIDE SEQUENCE [LARGE SCALE GENOMIC DNA]</scope>
    <source>
        <strain evidence="1 2">DSM 13760</strain>
    </source>
</reference>
<proteinExistence type="predicted"/>
<name>A0A1H9QJ90_9LACT</name>
<dbReference type="AlphaFoldDB" id="A0A1H9QJ90"/>
<accession>A0A1H9QJ90</accession>
<evidence type="ECO:0000313" key="1">
    <source>
        <dbReference type="EMBL" id="SER60566.1"/>
    </source>
</evidence>
<evidence type="ECO:0000313" key="2">
    <source>
        <dbReference type="Proteomes" id="UP000198948"/>
    </source>
</evidence>
<dbReference type="EMBL" id="FOHA01000002">
    <property type="protein sequence ID" value="SER60566.1"/>
    <property type="molecule type" value="Genomic_DNA"/>
</dbReference>
<sequence>MTLGTRFCQLLQHFDEEKKEYAGHYYRIKKLDQTHYEIACLVPGYCGDFSYHPKMKVELIDNQLLPLSYFDNEVIPTIHKEKIDVDSAWLNKKCLELISKFEEVVIEL</sequence>
<organism evidence="1 2">
    <name type="scientific">Isobaculum melis</name>
    <dbReference type="NCBI Taxonomy" id="142588"/>
    <lineage>
        <taxon>Bacteria</taxon>
        <taxon>Bacillati</taxon>
        <taxon>Bacillota</taxon>
        <taxon>Bacilli</taxon>
        <taxon>Lactobacillales</taxon>
        <taxon>Carnobacteriaceae</taxon>
        <taxon>Isobaculum</taxon>
    </lineage>
</organism>